<name>L0K5A5_9EURY</name>
<accession>L0K5A5</accession>
<dbReference type="Gene3D" id="2.60.120.200">
    <property type="match status" value="1"/>
</dbReference>
<proteinExistence type="inferred from homology"/>
<organism evidence="3 4">
    <name type="scientific">Natronococcus occultus SP4</name>
    <dbReference type="NCBI Taxonomy" id="694430"/>
    <lineage>
        <taxon>Archaea</taxon>
        <taxon>Methanobacteriati</taxon>
        <taxon>Methanobacteriota</taxon>
        <taxon>Stenosarchaea group</taxon>
        <taxon>Halobacteria</taxon>
        <taxon>Halobacteriales</taxon>
        <taxon>Natrialbaceae</taxon>
        <taxon>Natronococcus</taxon>
    </lineage>
</organism>
<dbReference type="CDD" id="cd08023">
    <property type="entry name" value="GH16_laminarinase_like"/>
    <property type="match status" value="1"/>
</dbReference>
<protein>
    <submittedName>
        <fullName evidence="3">Beta-glucanase/beta-glucan synthetase</fullName>
    </submittedName>
</protein>
<dbReference type="OrthoDB" id="8638at2157"/>
<evidence type="ECO:0000313" key="4">
    <source>
        <dbReference type="Proteomes" id="UP000010878"/>
    </source>
</evidence>
<sequence length="307" mass="35686">MNRRVFFQSVCTVCSIACVGCGDQPRFQEKPAEGDSNDEFGSNEVDEGVSDTNWQLTFNDEFDQRELDTSVWNVGYGWGRTHPGLGSWEYVRDDDVWVDGRIDRLVLQADYDEADGPYEHEYLPYHWYAGGVNTKSTFSQRQGYFEARIRLPEIVEGILPAFWCMPDDGEFPPEIDIVEHFTEPYRTKAAIHWGERDLTDTVDYESELNSASGPYDHDDDPRENFVVYGAHWQEDRTDFYVDNDHFLTVTDGHSVDPNRRELNYGAPFYLMLSTQLSDEWGDPAQHDDYPYTWEIDWVRVWEEGDSA</sequence>
<reference evidence="3 4" key="1">
    <citation type="submission" date="2012-11" db="EMBL/GenBank/DDBJ databases">
        <title>FINISHED of Natronococcus occultus SP4, DSM 3396.</title>
        <authorList>
            <consortium name="DOE Joint Genome Institute"/>
            <person name="Eisen J."/>
            <person name="Huntemann M."/>
            <person name="Wei C.-L."/>
            <person name="Han J."/>
            <person name="Detter J.C."/>
            <person name="Han C."/>
            <person name="Tapia R."/>
            <person name="Chen A."/>
            <person name="Kyrpides N."/>
            <person name="Mavromatis K."/>
            <person name="Markowitz V."/>
            <person name="Szeto E."/>
            <person name="Ivanova N."/>
            <person name="Mikhailova N."/>
            <person name="Ovchinnikova G."/>
            <person name="Pagani I."/>
            <person name="Pati A."/>
            <person name="Goodwin L."/>
            <person name="Nordberg H.P."/>
            <person name="Cantor M.N."/>
            <person name="Hua S.X."/>
            <person name="Woyke T."/>
            <person name="Eisen J."/>
            <person name="Klenk H.-P."/>
            <person name="Klenk H.-P."/>
        </authorList>
    </citation>
    <scope>NUCLEOTIDE SEQUENCE [LARGE SCALE GENOMIC DNA]</scope>
    <source>
        <strain evidence="3 4">SP4</strain>
    </source>
</reference>
<gene>
    <name evidence="3" type="ORF">Natoc_3555</name>
</gene>
<feature type="domain" description="GH16" evidence="2">
    <location>
        <begin position="38"/>
        <end position="306"/>
    </location>
</feature>
<dbReference type="InterPro" id="IPR050546">
    <property type="entry name" value="Glycosyl_Hydrlase_16"/>
</dbReference>
<dbReference type="InterPro" id="IPR000757">
    <property type="entry name" value="Beta-glucanase-like"/>
</dbReference>
<dbReference type="HOGENOM" id="CLU_019533_0_2_2"/>
<dbReference type="RefSeq" id="WP_015322712.1">
    <property type="nucleotide sequence ID" value="NC_019974.1"/>
</dbReference>
<dbReference type="PANTHER" id="PTHR10963">
    <property type="entry name" value="GLYCOSYL HYDROLASE-RELATED"/>
    <property type="match status" value="1"/>
</dbReference>
<evidence type="ECO:0000313" key="3">
    <source>
        <dbReference type="EMBL" id="AGB39278.1"/>
    </source>
</evidence>
<keyword evidence="4" id="KW-1185">Reference proteome</keyword>
<dbReference type="InterPro" id="IPR013320">
    <property type="entry name" value="ConA-like_dom_sf"/>
</dbReference>
<dbReference type="PROSITE" id="PS51762">
    <property type="entry name" value="GH16_2"/>
    <property type="match status" value="1"/>
</dbReference>
<dbReference type="EMBL" id="CP003929">
    <property type="protein sequence ID" value="AGB39278.1"/>
    <property type="molecule type" value="Genomic_DNA"/>
</dbReference>
<dbReference type="SUPFAM" id="SSF49899">
    <property type="entry name" value="Concanavalin A-like lectins/glucanases"/>
    <property type="match status" value="1"/>
</dbReference>
<evidence type="ECO:0000256" key="1">
    <source>
        <dbReference type="ARBA" id="ARBA00006865"/>
    </source>
</evidence>
<dbReference type="KEGG" id="nou:Natoc_3555"/>
<evidence type="ECO:0000259" key="2">
    <source>
        <dbReference type="PROSITE" id="PS51762"/>
    </source>
</evidence>
<dbReference type="STRING" id="694430.Natoc_3555"/>
<comment type="similarity">
    <text evidence="1">Belongs to the glycosyl hydrolase 16 family.</text>
</comment>
<dbReference type="AlphaFoldDB" id="L0K5A5"/>
<dbReference type="eggNOG" id="arCOG09822">
    <property type="taxonomic scope" value="Archaea"/>
</dbReference>
<dbReference type="Proteomes" id="UP000010878">
    <property type="component" value="Chromosome"/>
</dbReference>
<dbReference type="Pfam" id="PF00722">
    <property type="entry name" value="Glyco_hydro_16"/>
    <property type="match status" value="1"/>
</dbReference>
<dbReference type="GeneID" id="14402241"/>
<dbReference type="PANTHER" id="PTHR10963:SF55">
    <property type="entry name" value="GLYCOSIDE HYDROLASE FAMILY 16 PROTEIN"/>
    <property type="match status" value="1"/>
</dbReference>
<dbReference type="GO" id="GO:0005975">
    <property type="term" value="P:carbohydrate metabolic process"/>
    <property type="evidence" value="ECO:0007669"/>
    <property type="project" value="InterPro"/>
</dbReference>
<dbReference type="GO" id="GO:0004553">
    <property type="term" value="F:hydrolase activity, hydrolyzing O-glycosyl compounds"/>
    <property type="evidence" value="ECO:0007669"/>
    <property type="project" value="InterPro"/>
</dbReference>